<reference evidence="1" key="2">
    <citation type="submission" date="2023-01" db="EMBL/GenBank/DDBJ databases">
        <title>Draft genome sequence of Portibacter lacus strain NBRC 108769.</title>
        <authorList>
            <person name="Sun Q."/>
            <person name="Mori K."/>
        </authorList>
    </citation>
    <scope>NUCLEOTIDE SEQUENCE</scope>
    <source>
        <strain evidence="1">NBRC 108769</strain>
    </source>
</reference>
<sequence>MNNVLFKSNYTDRWYGISDHISDTVNVVESIGGPLIFGGTCSNQPDSNNICISRYFNSTLQPLYVNEFGTELYSINTIAFHSGSKFTFGGEFYFSQGVGTYGRNLATYDLVNNRIEPIAIFDKAVNSLSYLDGKLFIGGSFQTNLDVQNINFLARQRSSVGVSNFPSKETFEFYPNPFTTSIHLEGVQNRSVYSKISFDGRILKRGQVMNETINDLAFLSSGILLLRLETSDGFIVKKIIK</sequence>
<keyword evidence="2" id="KW-1185">Reference proteome</keyword>
<evidence type="ECO:0000313" key="2">
    <source>
        <dbReference type="Proteomes" id="UP001156666"/>
    </source>
</evidence>
<comment type="caution">
    <text evidence="1">The sequence shown here is derived from an EMBL/GenBank/DDBJ whole genome shotgun (WGS) entry which is preliminary data.</text>
</comment>
<proteinExistence type="predicted"/>
<dbReference type="InterPro" id="IPR026444">
    <property type="entry name" value="Secre_tail"/>
</dbReference>
<dbReference type="RefSeq" id="WP_235294845.1">
    <property type="nucleotide sequence ID" value="NZ_BSOH01000002.1"/>
</dbReference>
<evidence type="ECO:0008006" key="3">
    <source>
        <dbReference type="Google" id="ProtNLM"/>
    </source>
</evidence>
<gene>
    <name evidence="1" type="ORF">GCM10007940_05970</name>
</gene>
<organism evidence="1 2">
    <name type="scientific">Portibacter lacus</name>
    <dbReference type="NCBI Taxonomy" id="1099794"/>
    <lineage>
        <taxon>Bacteria</taxon>
        <taxon>Pseudomonadati</taxon>
        <taxon>Bacteroidota</taxon>
        <taxon>Saprospiria</taxon>
        <taxon>Saprospirales</taxon>
        <taxon>Haliscomenobacteraceae</taxon>
        <taxon>Portibacter</taxon>
    </lineage>
</organism>
<name>A0AA37SM77_9BACT</name>
<accession>A0AA37SM77</accession>
<dbReference type="EMBL" id="BSOH01000002">
    <property type="protein sequence ID" value="GLR15982.1"/>
    <property type="molecule type" value="Genomic_DNA"/>
</dbReference>
<dbReference type="Proteomes" id="UP001156666">
    <property type="component" value="Unassembled WGS sequence"/>
</dbReference>
<evidence type="ECO:0000313" key="1">
    <source>
        <dbReference type="EMBL" id="GLR15982.1"/>
    </source>
</evidence>
<dbReference type="NCBIfam" id="TIGR04183">
    <property type="entry name" value="Por_Secre_tail"/>
    <property type="match status" value="1"/>
</dbReference>
<dbReference type="AlphaFoldDB" id="A0AA37SM77"/>
<protein>
    <recommendedName>
        <fullName evidence="3">Secretion system C-terminal sorting domain-containing protein</fullName>
    </recommendedName>
</protein>
<reference evidence="1" key="1">
    <citation type="journal article" date="2014" name="Int. J. Syst. Evol. Microbiol.">
        <title>Complete genome sequence of Corynebacterium casei LMG S-19264T (=DSM 44701T), isolated from a smear-ripened cheese.</title>
        <authorList>
            <consortium name="US DOE Joint Genome Institute (JGI-PGF)"/>
            <person name="Walter F."/>
            <person name="Albersmeier A."/>
            <person name="Kalinowski J."/>
            <person name="Ruckert C."/>
        </authorList>
    </citation>
    <scope>NUCLEOTIDE SEQUENCE</scope>
    <source>
        <strain evidence="1">NBRC 108769</strain>
    </source>
</reference>